<feature type="domain" description="Gcp-like" evidence="1">
    <location>
        <begin position="39"/>
        <end position="124"/>
    </location>
</feature>
<dbReference type="Proteomes" id="UP000281128">
    <property type="component" value="Unassembled WGS sequence"/>
</dbReference>
<reference evidence="2 3" key="1">
    <citation type="submission" date="2018-09" db="EMBL/GenBank/DDBJ databases">
        <title>Roseovarius spongiae sp. nov., isolated from a marine sponge.</title>
        <authorList>
            <person name="Zhuang L."/>
            <person name="Luo L."/>
        </authorList>
    </citation>
    <scope>NUCLEOTIDE SEQUENCE [LARGE SCALE GENOMIC DNA]</scope>
    <source>
        <strain evidence="2 3">HN-E21</strain>
    </source>
</reference>
<dbReference type="OrthoDB" id="9809995at2"/>
<evidence type="ECO:0000313" key="3">
    <source>
        <dbReference type="Proteomes" id="UP000281128"/>
    </source>
</evidence>
<dbReference type="InterPro" id="IPR022496">
    <property type="entry name" value="T6A_TsaB"/>
</dbReference>
<dbReference type="SUPFAM" id="SSF53067">
    <property type="entry name" value="Actin-like ATPase domain"/>
    <property type="match status" value="1"/>
</dbReference>
<name>A0A3A8B2R3_9RHOB</name>
<dbReference type="InterPro" id="IPR000905">
    <property type="entry name" value="Gcp-like_dom"/>
</dbReference>
<dbReference type="Pfam" id="PF00814">
    <property type="entry name" value="TsaD"/>
    <property type="match status" value="1"/>
</dbReference>
<dbReference type="RefSeq" id="WP_121167605.1">
    <property type="nucleotide sequence ID" value="NZ_RAPE01000003.1"/>
</dbReference>
<protein>
    <submittedName>
        <fullName evidence="2">tRNA (Adenosine(37)-N6)-threonylcarbamoyltransferase complex dimerization subunit type 1 TsaB</fullName>
    </submittedName>
</protein>
<dbReference type="InterPro" id="IPR043129">
    <property type="entry name" value="ATPase_NBD"/>
</dbReference>
<comment type="caution">
    <text evidence="2">The sequence shown here is derived from an EMBL/GenBank/DDBJ whole genome shotgun (WGS) entry which is preliminary data.</text>
</comment>
<organism evidence="2 3">
    <name type="scientific">Roseovarius spongiae</name>
    <dbReference type="NCBI Taxonomy" id="2320272"/>
    <lineage>
        <taxon>Bacteria</taxon>
        <taxon>Pseudomonadati</taxon>
        <taxon>Pseudomonadota</taxon>
        <taxon>Alphaproteobacteria</taxon>
        <taxon>Rhodobacterales</taxon>
        <taxon>Roseobacteraceae</taxon>
        <taxon>Roseovarius</taxon>
    </lineage>
</organism>
<dbReference type="NCBIfam" id="TIGR03725">
    <property type="entry name" value="T6A_YeaZ"/>
    <property type="match status" value="1"/>
</dbReference>
<evidence type="ECO:0000313" key="2">
    <source>
        <dbReference type="EMBL" id="RKF14095.1"/>
    </source>
</evidence>
<sequence>MSEPLVLGVDTSGPWCSAALLRGGDVLADLHEDMPKGQAESLFPLLGDLMARGGTEWRDLAAIGVGTGPGNFTGIRISVAGMRGLGLAFGIPVIGVTLLDAAAQGARGPILASVAAPRGQAYVQGYGMKRDVAPALVAIRDLDRALVEPGLLSIGSAGAEIAAHLGVAHAAASAAPGLAIARIAAARLPGWDGPAAAPHYLKPADAAPARDAPPVMLD</sequence>
<gene>
    <name evidence="2" type="primary">tsaB</name>
    <name evidence="2" type="ORF">D6850_13075</name>
</gene>
<dbReference type="AlphaFoldDB" id="A0A3A8B2R3"/>
<keyword evidence="2" id="KW-0808">Transferase</keyword>
<dbReference type="Gene3D" id="3.30.420.40">
    <property type="match status" value="2"/>
</dbReference>
<keyword evidence="3" id="KW-1185">Reference proteome</keyword>
<dbReference type="GO" id="GO:0002949">
    <property type="term" value="P:tRNA threonylcarbamoyladenosine modification"/>
    <property type="evidence" value="ECO:0007669"/>
    <property type="project" value="InterPro"/>
</dbReference>
<accession>A0A3A8B2R3</accession>
<dbReference type="GO" id="GO:0016740">
    <property type="term" value="F:transferase activity"/>
    <property type="evidence" value="ECO:0007669"/>
    <property type="project" value="UniProtKB-KW"/>
</dbReference>
<evidence type="ECO:0000259" key="1">
    <source>
        <dbReference type="Pfam" id="PF00814"/>
    </source>
</evidence>
<dbReference type="EMBL" id="RAPE01000003">
    <property type="protein sequence ID" value="RKF14095.1"/>
    <property type="molecule type" value="Genomic_DNA"/>
</dbReference>
<proteinExistence type="predicted"/>